<keyword evidence="5" id="KW-0862">Zinc</keyword>
<feature type="domain" description="Adenosine deaminase" evidence="6">
    <location>
        <begin position="9"/>
        <end position="330"/>
    </location>
</feature>
<sequence>MTEFLRHLPKIELHCHLEGSMSSATVRALAARHAADHSAVWDGEIPDHFSFADFPDFGRQYLFGLGLLRDEEDLARATDDHAAILAAQNVRYAELTTTAYSHLRVGGMAPEVYRDGLNEGRRRAAERGVTIGWVVDIPRDLEMPDETVTIEYLESGRTPDGLVGIGLGGYEVGFPAAPYADHFARATALGLHSLPHAGETEGADSVRQAVDDLGAERIGHGVRVLEDAELTKQLADTGVFCEVCPTSNSLLGVVDSLTDHPLPRMIEAGLRVSLNTDDPGWFDTDLLTELRIGSEVLGLTDADHLRLQRDALDASFAPVDVRAAIAAELAQFESDPTA</sequence>
<evidence type="ECO:0000256" key="3">
    <source>
        <dbReference type="ARBA" id="ARBA00022723"/>
    </source>
</evidence>
<dbReference type="InterPro" id="IPR006650">
    <property type="entry name" value="A/AMP_deam_AS"/>
</dbReference>
<dbReference type="Gene3D" id="3.20.20.140">
    <property type="entry name" value="Metal-dependent hydrolases"/>
    <property type="match status" value="1"/>
</dbReference>
<dbReference type="PANTHER" id="PTHR43114:SF6">
    <property type="entry name" value="ADENINE DEAMINASE"/>
    <property type="match status" value="1"/>
</dbReference>
<accession>A0A6C7E0T6</accession>
<dbReference type="OrthoDB" id="105475at2"/>
<evidence type="ECO:0000256" key="5">
    <source>
        <dbReference type="ARBA" id="ARBA00022833"/>
    </source>
</evidence>
<evidence type="ECO:0000259" key="6">
    <source>
        <dbReference type="Pfam" id="PF00962"/>
    </source>
</evidence>
<comment type="similarity">
    <text evidence="2">Belongs to the metallo-dependent hydrolases superfamily. Adenosine and AMP deaminases family.</text>
</comment>
<evidence type="ECO:0000313" key="8">
    <source>
        <dbReference type="Proteomes" id="UP000011863"/>
    </source>
</evidence>
<dbReference type="NCBIfam" id="TIGR01430">
    <property type="entry name" value="aden_deam"/>
    <property type="match status" value="1"/>
</dbReference>
<gene>
    <name evidence="7" type="primary">add</name>
    <name evidence="7" type="ORF">YM304_15400</name>
</gene>
<keyword evidence="8" id="KW-1185">Reference proteome</keyword>
<dbReference type="KEGG" id="aym:YM304_15400"/>
<keyword evidence="4 7" id="KW-0378">Hydrolase</keyword>
<protein>
    <submittedName>
        <fullName evidence="7">Adenosine deaminase</fullName>
        <ecNumber evidence="7">3.5.4.4</ecNumber>
    </submittedName>
</protein>
<proteinExistence type="inferred from homology"/>
<reference evidence="7 8" key="1">
    <citation type="journal article" date="2013" name="Int. J. Syst. Evol. Microbiol.">
        <title>Ilumatobacter nonamiense sp. nov. and Ilumatobacter coccineum sp. nov., isolated from seashore sand.</title>
        <authorList>
            <person name="Matsumoto A."/>
            <person name="Kasai H."/>
            <person name="Matsuo Y."/>
            <person name="Shizuri Y."/>
            <person name="Ichikawa N."/>
            <person name="Fujita N."/>
            <person name="Omura S."/>
            <person name="Takahashi Y."/>
        </authorList>
    </citation>
    <scope>NUCLEOTIDE SEQUENCE [LARGE SCALE GENOMIC DNA]</scope>
    <source>
        <strain evidence="8">NBRC 103263 / KCTC 29153 / YM16-304</strain>
    </source>
</reference>
<dbReference type="EC" id="3.5.4.4" evidence="7"/>
<dbReference type="Proteomes" id="UP000011863">
    <property type="component" value="Chromosome"/>
</dbReference>
<dbReference type="GO" id="GO:0009168">
    <property type="term" value="P:purine ribonucleoside monophosphate biosynthetic process"/>
    <property type="evidence" value="ECO:0007669"/>
    <property type="project" value="InterPro"/>
</dbReference>
<dbReference type="RefSeq" id="WP_015441101.1">
    <property type="nucleotide sequence ID" value="NC_020520.1"/>
</dbReference>
<dbReference type="SUPFAM" id="SSF51556">
    <property type="entry name" value="Metallo-dependent hydrolases"/>
    <property type="match status" value="1"/>
</dbReference>
<keyword evidence="3" id="KW-0479">Metal-binding</keyword>
<comment type="cofactor">
    <cofactor evidence="1">
        <name>Zn(2+)</name>
        <dbReference type="ChEBI" id="CHEBI:29105"/>
    </cofactor>
</comment>
<evidence type="ECO:0000256" key="1">
    <source>
        <dbReference type="ARBA" id="ARBA00001947"/>
    </source>
</evidence>
<dbReference type="PANTHER" id="PTHR43114">
    <property type="entry name" value="ADENINE DEAMINASE"/>
    <property type="match status" value="1"/>
</dbReference>
<dbReference type="AlphaFoldDB" id="A0A6C7E0T6"/>
<dbReference type="GO" id="GO:0019239">
    <property type="term" value="F:deaminase activity"/>
    <property type="evidence" value="ECO:0007669"/>
    <property type="project" value="InterPro"/>
</dbReference>
<name>A0A6C7E0T6_ILUCY</name>
<dbReference type="GO" id="GO:0016814">
    <property type="term" value="F:hydrolase activity, acting on carbon-nitrogen (but not peptide) bonds, in cyclic amidines"/>
    <property type="evidence" value="ECO:0007669"/>
    <property type="project" value="UniProtKB-ARBA"/>
</dbReference>
<dbReference type="EMBL" id="AP012057">
    <property type="protein sequence ID" value="BAN01854.1"/>
    <property type="molecule type" value="Genomic_DNA"/>
</dbReference>
<dbReference type="InterPro" id="IPR032466">
    <property type="entry name" value="Metal_Hydrolase"/>
</dbReference>
<evidence type="ECO:0000256" key="2">
    <source>
        <dbReference type="ARBA" id="ARBA00006676"/>
    </source>
</evidence>
<dbReference type="PROSITE" id="PS00485">
    <property type="entry name" value="A_DEAMINASE"/>
    <property type="match status" value="1"/>
</dbReference>
<dbReference type="InterPro" id="IPR001365">
    <property type="entry name" value="A_deaminase_dom"/>
</dbReference>
<evidence type="ECO:0000256" key="4">
    <source>
        <dbReference type="ARBA" id="ARBA00022801"/>
    </source>
</evidence>
<dbReference type="InterPro" id="IPR006330">
    <property type="entry name" value="Ado/ade_deaminase"/>
</dbReference>
<dbReference type="GO" id="GO:0046872">
    <property type="term" value="F:metal ion binding"/>
    <property type="evidence" value="ECO:0007669"/>
    <property type="project" value="UniProtKB-KW"/>
</dbReference>
<organism evidence="7 8">
    <name type="scientific">Ilumatobacter coccineus (strain NBRC 103263 / KCTC 29153 / YM16-304)</name>
    <dbReference type="NCBI Taxonomy" id="1313172"/>
    <lineage>
        <taxon>Bacteria</taxon>
        <taxon>Bacillati</taxon>
        <taxon>Actinomycetota</taxon>
        <taxon>Acidimicrobiia</taxon>
        <taxon>Acidimicrobiales</taxon>
        <taxon>Ilumatobacteraceae</taxon>
        <taxon>Ilumatobacter</taxon>
    </lineage>
</organism>
<evidence type="ECO:0000313" key="7">
    <source>
        <dbReference type="EMBL" id="BAN01854.1"/>
    </source>
</evidence>
<dbReference type="Pfam" id="PF00962">
    <property type="entry name" value="A_deaminase"/>
    <property type="match status" value="1"/>
</dbReference>